<keyword evidence="8 15" id="KW-0862">Zinc</keyword>
<feature type="active site" description="Schiff-base intermediate with DNA" evidence="15">
    <location>
        <position position="2"/>
    </location>
</feature>
<evidence type="ECO:0000256" key="10">
    <source>
        <dbReference type="ARBA" id="ARBA00023204"/>
    </source>
</evidence>
<dbReference type="Gene3D" id="3.20.190.10">
    <property type="entry name" value="MutM-like, N-terminal"/>
    <property type="match status" value="1"/>
</dbReference>
<dbReference type="Proteomes" id="UP000218281">
    <property type="component" value="Unassembled WGS sequence"/>
</dbReference>
<dbReference type="GO" id="GO:0003684">
    <property type="term" value="F:damaged DNA binding"/>
    <property type="evidence" value="ECO:0007669"/>
    <property type="project" value="InterPro"/>
</dbReference>
<keyword evidence="21" id="KW-1185">Reference proteome</keyword>
<dbReference type="GO" id="GO:0008270">
    <property type="term" value="F:zinc ion binding"/>
    <property type="evidence" value="ECO:0007669"/>
    <property type="project" value="UniProtKB-UniRule"/>
</dbReference>
<dbReference type="InterPro" id="IPR012319">
    <property type="entry name" value="FPG_cat"/>
</dbReference>
<dbReference type="HAMAP" id="MF_00103">
    <property type="entry name" value="Fapy_DNA_glycosyl"/>
    <property type="match status" value="1"/>
</dbReference>
<dbReference type="SMART" id="SM00898">
    <property type="entry name" value="Fapy_DNA_glyco"/>
    <property type="match status" value="1"/>
</dbReference>
<organism evidence="18 20">
    <name type="scientific">Corynebacterium hadale</name>
    <dbReference type="NCBI Taxonomy" id="2026255"/>
    <lineage>
        <taxon>Bacteria</taxon>
        <taxon>Bacillati</taxon>
        <taxon>Actinomycetota</taxon>
        <taxon>Actinomycetes</taxon>
        <taxon>Mycobacteriales</taxon>
        <taxon>Corynebacteriaceae</taxon>
        <taxon>Corynebacterium</taxon>
    </lineage>
</organism>
<keyword evidence="11 15" id="KW-0456">Lyase</keyword>
<dbReference type="GO" id="GO:0003690">
    <property type="term" value="F:double-stranded DNA binding"/>
    <property type="evidence" value="ECO:0007669"/>
    <property type="project" value="UniProtKB-ARBA"/>
</dbReference>
<evidence type="ECO:0000256" key="3">
    <source>
        <dbReference type="ARBA" id="ARBA00011245"/>
    </source>
</evidence>
<feature type="binding site" evidence="15">
    <location>
        <position position="163"/>
    </location>
    <ligand>
        <name>DNA</name>
        <dbReference type="ChEBI" id="CHEBI:16991"/>
    </ligand>
</feature>
<dbReference type="GO" id="GO:0034039">
    <property type="term" value="F:8-oxo-7,8-dihydroguanine DNA N-glycosylase activity"/>
    <property type="evidence" value="ECO:0007669"/>
    <property type="project" value="TreeGrafter"/>
</dbReference>
<dbReference type="SUPFAM" id="SSF57716">
    <property type="entry name" value="Glucocorticoid receptor-like (DNA-binding domain)"/>
    <property type="match status" value="1"/>
</dbReference>
<dbReference type="InterPro" id="IPR000214">
    <property type="entry name" value="Znf_DNA_glyclase/AP_lyase"/>
</dbReference>
<proteinExistence type="inferred from homology"/>
<evidence type="ECO:0000256" key="6">
    <source>
        <dbReference type="ARBA" id="ARBA00022771"/>
    </source>
</evidence>
<evidence type="ECO:0000256" key="9">
    <source>
        <dbReference type="ARBA" id="ARBA00023125"/>
    </source>
</evidence>
<feature type="active site" description="Proton donor; for beta-elimination activity" evidence="15">
    <location>
        <position position="58"/>
    </location>
</feature>
<evidence type="ECO:0000256" key="2">
    <source>
        <dbReference type="ARBA" id="ARBA00009409"/>
    </source>
</evidence>
<dbReference type="SMART" id="SM01232">
    <property type="entry name" value="H2TH"/>
    <property type="match status" value="1"/>
</dbReference>
<dbReference type="SUPFAM" id="SSF46946">
    <property type="entry name" value="S13-like H2TH domain"/>
    <property type="match status" value="1"/>
</dbReference>
<comment type="subunit">
    <text evidence="3 15">Monomer.</text>
</comment>
<feature type="domain" description="FPG-type" evidence="16">
    <location>
        <begin position="249"/>
        <end position="283"/>
    </location>
</feature>
<dbReference type="Proteomes" id="UP000215771">
    <property type="component" value="Unassembled WGS sequence"/>
</dbReference>
<evidence type="ECO:0000256" key="15">
    <source>
        <dbReference type="HAMAP-Rule" id="MF_00103"/>
    </source>
</evidence>
<keyword evidence="4 15" id="KW-0479">Metal-binding</keyword>
<keyword evidence="10 15" id="KW-0234">DNA repair</keyword>
<feature type="domain" description="Formamidopyrimidine-DNA glycosylase catalytic" evidence="17">
    <location>
        <begin position="2"/>
        <end position="124"/>
    </location>
</feature>
<dbReference type="NCBIfam" id="TIGR00577">
    <property type="entry name" value="fpg"/>
    <property type="match status" value="1"/>
</dbReference>
<dbReference type="Pfam" id="PF01149">
    <property type="entry name" value="Fapy_DNA_glyco"/>
    <property type="match status" value="1"/>
</dbReference>
<evidence type="ECO:0000256" key="8">
    <source>
        <dbReference type="ARBA" id="ARBA00022833"/>
    </source>
</evidence>
<keyword evidence="13 15" id="KW-0326">Glycosidase</keyword>
<reference evidence="19 21" key="1">
    <citation type="submission" date="2017-08" db="EMBL/GenBank/DDBJ databases">
        <title>Whole genome sequences of 6 clinical strains closest to Corynebacterium imitans.</title>
        <authorList>
            <person name="Bernier A.-M."/>
            <person name="Burdz T."/>
            <person name="Bernard K."/>
        </authorList>
    </citation>
    <scope>NUCLEOTIDE SEQUENCE [LARGE SCALE GENOMIC DNA]</scope>
    <source>
        <strain evidence="19 21">NML93-0607</strain>
    </source>
</reference>
<evidence type="ECO:0000313" key="19">
    <source>
        <dbReference type="EMBL" id="PAT07184.1"/>
    </source>
</evidence>
<dbReference type="EMBL" id="NSGO01000001">
    <property type="protein sequence ID" value="PAT07184.1"/>
    <property type="molecule type" value="Genomic_DNA"/>
</dbReference>
<name>A0A269PCU0_9CORY</name>
<reference evidence="18 20" key="2">
    <citation type="submission" date="2017-08" db="EMBL/GenBank/DDBJ databases">
        <authorList>
            <person name="de Groot N.N."/>
        </authorList>
    </citation>
    <scope>NUCLEOTIDE SEQUENCE [LARGE SCALE GENOMIC DNA]</scope>
    <source>
        <strain evidence="18 20">NBT06-6</strain>
    </source>
</reference>
<dbReference type="GO" id="GO:0006284">
    <property type="term" value="P:base-excision repair"/>
    <property type="evidence" value="ECO:0007669"/>
    <property type="project" value="InterPro"/>
</dbReference>
<evidence type="ECO:0000256" key="4">
    <source>
        <dbReference type="ARBA" id="ARBA00022723"/>
    </source>
</evidence>
<dbReference type="PROSITE" id="PS01242">
    <property type="entry name" value="ZF_FPG_1"/>
    <property type="match status" value="1"/>
</dbReference>
<comment type="similarity">
    <text evidence="2 15">Belongs to the FPG family.</text>
</comment>
<evidence type="ECO:0000256" key="14">
    <source>
        <dbReference type="ARBA" id="ARBA00044632"/>
    </source>
</evidence>
<evidence type="ECO:0000313" key="21">
    <source>
        <dbReference type="Proteomes" id="UP000218281"/>
    </source>
</evidence>
<feature type="active site" description="Proton donor" evidence="15">
    <location>
        <position position="3"/>
    </location>
</feature>
<evidence type="ECO:0000313" key="18">
    <source>
        <dbReference type="EMBL" id="PAJ69705.1"/>
    </source>
</evidence>
<accession>A0A269PCU0</accession>
<dbReference type="GO" id="GO:0140078">
    <property type="term" value="F:class I DNA-(apurinic or apyrimidinic site) endonuclease activity"/>
    <property type="evidence" value="ECO:0007669"/>
    <property type="project" value="UniProtKB-EC"/>
</dbReference>
<dbReference type="Pfam" id="PF06827">
    <property type="entry name" value="zf-FPG_IleRS"/>
    <property type="match status" value="1"/>
</dbReference>
<evidence type="ECO:0000256" key="1">
    <source>
        <dbReference type="ARBA" id="ARBA00001668"/>
    </source>
</evidence>
<dbReference type="RefSeq" id="WP_095277507.1">
    <property type="nucleotide sequence ID" value="NZ_CP047655.1"/>
</dbReference>
<dbReference type="CDD" id="cd08966">
    <property type="entry name" value="EcFpg-like_N"/>
    <property type="match status" value="1"/>
</dbReference>
<evidence type="ECO:0000256" key="13">
    <source>
        <dbReference type="ARBA" id="ARBA00023295"/>
    </source>
</evidence>
<dbReference type="InterPro" id="IPR015886">
    <property type="entry name" value="H2TH_FPG"/>
</dbReference>
<gene>
    <name evidence="15" type="primary">mutM</name>
    <name evidence="15" type="synonym">fpg</name>
    <name evidence="18" type="ORF">CIG21_07275</name>
    <name evidence="19" type="ORF">CKJ81_00930</name>
</gene>
<dbReference type="NCBIfam" id="NF002211">
    <property type="entry name" value="PRK01103.1"/>
    <property type="match status" value="1"/>
</dbReference>
<keyword evidence="9 15" id="KW-0238">DNA-binding</keyword>
<dbReference type="InterPro" id="IPR010979">
    <property type="entry name" value="Ribosomal_uS13-like_H2TH"/>
</dbReference>
<dbReference type="PANTHER" id="PTHR22993:SF9">
    <property type="entry name" value="FORMAMIDOPYRIMIDINE-DNA GLYCOSYLASE"/>
    <property type="match status" value="1"/>
</dbReference>
<dbReference type="Gene3D" id="1.10.8.50">
    <property type="match status" value="1"/>
</dbReference>
<keyword evidence="6 15" id="KW-0863">Zinc-finger</keyword>
<evidence type="ECO:0000259" key="16">
    <source>
        <dbReference type="PROSITE" id="PS51066"/>
    </source>
</evidence>
<feature type="active site" description="Proton donor; for delta-elimination activity" evidence="15">
    <location>
        <position position="273"/>
    </location>
</feature>
<keyword evidence="5 15" id="KW-0227">DNA damage</keyword>
<dbReference type="Pfam" id="PF06831">
    <property type="entry name" value="H2TH"/>
    <property type="match status" value="1"/>
</dbReference>
<dbReference type="FunFam" id="1.10.8.50:FF:000003">
    <property type="entry name" value="Formamidopyrimidine-DNA glycosylase"/>
    <property type="match status" value="1"/>
</dbReference>
<feature type="binding site" evidence="15">
    <location>
        <position position="92"/>
    </location>
    <ligand>
        <name>DNA</name>
        <dbReference type="ChEBI" id="CHEBI:16991"/>
    </ligand>
</feature>
<dbReference type="EC" id="4.2.99.18" evidence="15"/>
<dbReference type="GO" id="GO:0006979">
    <property type="term" value="P:response to oxidative stress"/>
    <property type="evidence" value="ECO:0007669"/>
    <property type="project" value="UniProtKB-ARBA"/>
</dbReference>
<evidence type="ECO:0000256" key="11">
    <source>
        <dbReference type="ARBA" id="ARBA00023239"/>
    </source>
</evidence>
<dbReference type="InterPro" id="IPR020629">
    <property type="entry name" value="FPG_Glyclase"/>
</dbReference>
<dbReference type="EC" id="3.2.2.23" evidence="15"/>
<dbReference type="PROSITE" id="PS51066">
    <property type="entry name" value="ZF_FPG_2"/>
    <property type="match status" value="1"/>
</dbReference>
<dbReference type="AlphaFoldDB" id="A0A269PCU0"/>
<dbReference type="PANTHER" id="PTHR22993">
    <property type="entry name" value="FORMAMIDOPYRIMIDINE-DNA GLYCOSYLASE"/>
    <property type="match status" value="1"/>
</dbReference>
<evidence type="ECO:0000256" key="5">
    <source>
        <dbReference type="ARBA" id="ARBA00022763"/>
    </source>
</evidence>
<dbReference type="PROSITE" id="PS51068">
    <property type="entry name" value="FPG_CAT"/>
    <property type="match status" value="1"/>
</dbReference>
<evidence type="ECO:0000313" key="20">
    <source>
        <dbReference type="Proteomes" id="UP000215771"/>
    </source>
</evidence>
<dbReference type="InterPro" id="IPR010663">
    <property type="entry name" value="Znf_FPG/IleRS"/>
</dbReference>
<dbReference type="InterPro" id="IPR015887">
    <property type="entry name" value="DNA_glyclase_Znf_dom_DNA_BS"/>
</dbReference>
<evidence type="ECO:0000259" key="17">
    <source>
        <dbReference type="PROSITE" id="PS51068"/>
    </source>
</evidence>
<protein>
    <recommendedName>
        <fullName evidence="15">Formamidopyrimidine-DNA glycosylase</fullName>
        <shortName evidence="15">Fapy-DNA glycosylase</shortName>
        <ecNumber evidence="15">3.2.2.23</ecNumber>
    </recommendedName>
    <alternativeName>
        <fullName evidence="15">DNA-(apurinic or apyrimidinic site) lyase MutM</fullName>
        <shortName evidence="15">AP lyase MutM</shortName>
        <ecNumber evidence="15">4.2.99.18</ecNumber>
    </alternativeName>
</protein>
<dbReference type="EMBL" id="NQMQ01000013">
    <property type="protein sequence ID" value="PAJ69705.1"/>
    <property type="molecule type" value="Genomic_DNA"/>
</dbReference>
<keyword evidence="12 15" id="KW-0511">Multifunctional enzyme</keyword>
<evidence type="ECO:0000256" key="7">
    <source>
        <dbReference type="ARBA" id="ARBA00022801"/>
    </source>
</evidence>
<keyword evidence="7 15" id="KW-0378">Hydrolase</keyword>
<comment type="function">
    <text evidence="15">Involved in base excision repair of DNA damaged by oxidation or by mutagenic agents. Acts as DNA glycosylase that recognizes and removes damaged bases. Has a preference for oxidized purines, such as 7,8-dihydro-8-oxoguanine (8-oxoG). Has AP (apurinic/apyrimidinic) lyase activity and introduces nicks in the DNA strand. Cleaves the DNA backbone by beta-delta elimination to generate a single-strand break at the site of the removed base with both 3'- and 5'-phosphates.</text>
</comment>
<dbReference type="SUPFAM" id="SSF81624">
    <property type="entry name" value="N-terminal domain of MutM-like DNA repair proteins"/>
    <property type="match status" value="1"/>
</dbReference>
<evidence type="ECO:0000256" key="12">
    <source>
        <dbReference type="ARBA" id="ARBA00023268"/>
    </source>
</evidence>
<comment type="caution">
    <text evidence="18">The sequence shown here is derived from an EMBL/GenBank/DDBJ whole genome shotgun (WGS) entry which is preliminary data.</text>
</comment>
<comment type="catalytic activity">
    <reaction evidence="14 15">
        <text>2'-deoxyribonucleotide-(2'-deoxyribose 5'-phosphate)-2'-deoxyribonucleotide-DNA = a 3'-end 2'-deoxyribonucleotide-(2,3-dehydro-2,3-deoxyribose 5'-phosphate)-DNA + a 5'-end 5'-phospho-2'-deoxyribonucleoside-DNA + H(+)</text>
        <dbReference type="Rhea" id="RHEA:66592"/>
        <dbReference type="Rhea" id="RHEA-COMP:13180"/>
        <dbReference type="Rhea" id="RHEA-COMP:16897"/>
        <dbReference type="Rhea" id="RHEA-COMP:17067"/>
        <dbReference type="ChEBI" id="CHEBI:15378"/>
        <dbReference type="ChEBI" id="CHEBI:136412"/>
        <dbReference type="ChEBI" id="CHEBI:157695"/>
        <dbReference type="ChEBI" id="CHEBI:167181"/>
        <dbReference type="EC" id="4.2.99.18"/>
    </reaction>
</comment>
<comment type="catalytic activity">
    <reaction evidence="1 15">
        <text>Hydrolysis of DNA containing ring-opened 7-methylguanine residues, releasing 2,6-diamino-4-hydroxy-5-(N-methyl)formamidopyrimidine.</text>
        <dbReference type="EC" id="3.2.2.23"/>
    </reaction>
</comment>
<dbReference type="InterPro" id="IPR035937">
    <property type="entry name" value="FPG_N"/>
</dbReference>
<feature type="binding site" evidence="15">
    <location>
        <position position="121"/>
    </location>
    <ligand>
        <name>DNA</name>
        <dbReference type="ChEBI" id="CHEBI:16991"/>
    </ligand>
</feature>
<sequence>MPELPEVEVVRRGLDRHVVGRTFTAVEVLHPRAVRGNTHDLAAVLPGTTITGTGRRGKFMWLTLDCADALVIHLRMSGQMLVGAPGSVDSPHLRIRALLGGSGRDSAVAGEPLELDFVDQRTFGLWQYAPFSGDVPEPVAHIAPDPFEDDFDAVATARLIRTKRSAIKTVLLNQEVVSGIGSIYADEAMWAAGVRPSKSARSLRQRDTIALLGHARDVMTRALEQGGTSFDSLYVNVNGASGYFSRSLNAYGQAGAPCARCGTPIERMVVGGRSSFYCPQCQRG</sequence>
<comment type="cofactor">
    <cofactor evidence="15">
        <name>Zn(2+)</name>
        <dbReference type="ChEBI" id="CHEBI:29105"/>
    </cofactor>
    <text evidence="15">Binds 1 zinc ion per subunit.</text>
</comment>